<keyword evidence="8" id="KW-0067">ATP-binding</keyword>
<keyword evidence="9" id="KW-1133">Transmembrane helix</keyword>
<comment type="caution">
    <text evidence="12">The sequence shown here is derived from an EMBL/GenBank/DDBJ whole genome shotgun (WGS) entry which is preliminary data.</text>
</comment>
<dbReference type="InterPro" id="IPR036890">
    <property type="entry name" value="HATPase_C_sf"/>
</dbReference>
<comment type="subcellular location">
    <subcellularLocation>
        <location evidence="2">Membrane</location>
    </subcellularLocation>
</comment>
<evidence type="ECO:0000256" key="2">
    <source>
        <dbReference type="ARBA" id="ARBA00004370"/>
    </source>
</evidence>
<dbReference type="Proteomes" id="UP000620262">
    <property type="component" value="Unassembled WGS sequence"/>
</dbReference>
<dbReference type="PRINTS" id="PR00344">
    <property type="entry name" value="BCTRLSENSOR"/>
</dbReference>
<feature type="transmembrane region" description="Helical" evidence="9">
    <location>
        <begin position="23"/>
        <end position="44"/>
    </location>
</feature>
<dbReference type="InterPro" id="IPR004358">
    <property type="entry name" value="Sig_transdc_His_kin-like_C"/>
</dbReference>
<dbReference type="SMART" id="SM00304">
    <property type="entry name" value="HAMP"/>
    <property type="match status" value="1"/>
</dbReference>
<proteinExistence type="predicted"/>
<keyword evidence="9" id="KW-0472">Membrane</keyword>
<dbReference type="PROSITE" id="PS50885">
    <property type="entry name" value="HAMP"/>
    <property type="match status" value="1"/>
</dbReference>
<evidence type="ECO:0000313" key="13">
    <source>
        <dbReference type="Proteomes" id="UP000620262"/>
    </source>
</evidence>
<evidence type="ECO:0000256" key="8">
    <source>
        <dbReference type="ARBA" id="ARBA00022840"/>
    </source>
</evidence>
<evidence type="ECO:0000259" key="11">
    <source>
        <dbReference type="PROSITE" id="PS50885"/>
    </source>
</evidence>
<dbReference type="InterPro" id="IPR050980">
    <property type="entry name" value="2C_sensor_his_kinase"/>
</dbReference>
<organism evidence="12 13">
    <name type="scientific">Rhizobium viscosum</name>
    <name type="common">Arthrobacter viscosus</name>
    <dbReference type="NCBI Taxonomy" id="1673"/>
    <lineage>
        <taxon>Bacteria</taxon>
        <taxon>Pseudomonadati</taxon>
        <taxon>Pseudomonadota</taxon>
        <taxon>Alphaproteobacteria</taxon>
        <taxon>Hyphomicrobiales</taxon>
        <taxon>Rhizobiaceae</taxon>
        <taxon>Rhizobium/Agrobacterium group</taxon>
        <taxon>Rhizobium</taxon>
    </lineage>
</organism>
<evidence type="ECO:0000256" key="4">
    <source>
        <dbReference type="ARBA" id="ARBA00022553"/>
    </source>
</evidence>
<keyword evidence="6" id="KW-0547">Nucleotide-binding</keyword>
<keyword evidence="13" id="KW-1185">Reference proteome</keyword>
<feature type="domain" description="Histidine kinase" evidence="10">
    <location>
        <begin position="263"/>
        <end position="476"/>
    </location>
</feature>
<dbReference type="PANTHER" id="PTHR44936:SF10">
    <property type="entry name" value="SENSOR PROTEIN RSTB"/>
    <property type="match status" value="1"/>
</dbReference>
<evidence type="ECO:0000256" key="5">
    <source>
        <dbReference type="ARBA" id="ARBA00022679"/>
    </source>
</evidence>
<comment type="catalytic activity">
    <reaction evidence="1">
        <text>ATP + protein L-histidine = ADP + protein N-phospho-L-histidine.</text>
        <dbReference type="EC" id="2.7.13.3"/>
    </reaction>
</comment>
<dbReference type="PANTHER" id="PTHR44936">
    <property type="entry name" value="SENSOR PROTEIN CREC"/>
    <property type="match status" value="1"/>
</dbReference>
<dbReference type="InterPro" id="IPR005467">
    <property type="entry name" value="His_kinase_dom"/>
</dbReference>
<dbReference type="SMART" id="SM00387">
    <property type="entry name" value="HATPase_c"/>
    <property type="match status" value="1"/>
</dbReference>
<evidence type="ECO:0000256" key="1">
    <source>
        <dbReference type="ARBA" id="ARBA00000085"/>
    </source>
</evidence>
<dbReference type="Gene3D" id="6.10.340.10">
    <property type="match status" value="1"/>
</dbReference>
<keyword evidence="9" id="KW-0812">Transmembrane</keyword>
<dbReference type="EC" id="2.7.13.3" evidence="3"/>
<dbReference type="InterPro" id="IPR003594">
    <property type="entry name" value="HATPase_dom"/>
</dbReference>
<dbReference type="PROSITE" id="PS50109">
    <property type="entry name" value="HIS_KIN"/>
    <property type="match status" value="1"/>
</dbReference>
<keyword evidence="7 12" id="KW-0418">Kinase</keyword>
<evidence type="ECO:0000256" key="9">
    <source>
        <dbReference type="SAM" id="Phobius"/>
    </source>
</evidence>
<dbReference type="CDD" id="cd00075">
    <property type="entry name" value="HATPase"/>
    <property type="match status" value="1"/>
</dbReference>
<evidence type="ECO:0000256" key="3">
    <source>
        <dbReference type="ARBA" id="ARBA00012438"/>
    </source>
</evidence>
<evidence type="ECO:0000256" key="7">
    <source>
        <dbReference type="ARBA" id="ARBA00022777"/>
    </source>
</evidence>
<gene>
    <name evidence="12" type="ORF">H4W29_001449</name>
</gene>
<feature type="transmembrane region" description="Helical" evidence="9">
    <location>
        <begin position="173"/>
        <end position="192"/>
    </location>
</feature>
<evidence type="ECO:0000313" key="12">
    <source>
        <dbReference type="EMBL" id="MBE1504268.1"/>
    </source>
</evidence>
<dbReference type="CDD" id="cd06225">
    <property type="entry name" value="HAMP"/>
    <property type="match status" value="1"/>
</dbReference>
<evidence type="ECO:0000256" key="6">
    <source>
        <dbReference type="ARBA" id="ARBA00022741"/>
    </source>
</evidence>
<dbReference type="Gene3D" id="3.30.565.10">
    <property type="entry name" value="Histidine kinase-like ATPase, C-terminal domain"/>
    <property type="match status" value="1"/>
</dbReference>
<dbReference type="SUPFAM" id="SSF55874">
    <property type="entry name" value="ATPase domain of HSP90 chaperone/DNA topoisomerase II/histidine kinase"/>
    <property type="match status" value="1"/>
</dbReference>
<name>A0ABR9IM58_RHIVS</name>
<dbReference type="Pfam" id="PF00672">
    <property type="entry name" value="HAMP"/>
    <property type="match status" value="1"/>
</dbReference>
<dbReference type="GO" id="GO:0016301">
    <property type="term" value="F:kinase activity"/>
    <property type="evidence" value="ECO:0007669"/>
    <property type="project" value="UniProtKB-KW"/>
</dbReference>
<protein>
    <recommendedName>
        <fullName evidence="3">histidine kinase</fullName>
        <ecNumber evidence="3">2.7.13.3</ecNumber>
    </recommendedName>
</protein>
<sequence length="490" mass="53763">MASEAAKGSYPRAGMFSRLSGKLLWLTVFFIMLAEILIFFPSIASMRVRWLEDRLNTAAAAAIVIDGLQPVDLPRALQKETLEATGTKAIVLRKDGTSRLLAMSEMPTSVDESYDLTDIPPLTAMRDALDTLIFGGNRMIRVYGAVGETNTGVEVVMKDRPLRKAMLVYARNVLLLSILISLFTGTLIFFAINRILIRPIRKLTGSMQQFAADPENPLHVYVGDGGRDELAVAGRNLTSMQLELQKTLKQQKNLAALGLAVSKINHDMRNILASAQLMSDRLVDVDDPLVKSFAPKLLRTIDRAVGYTTEVLSYGKATESPPRRRRLRLYELVQEVKDILAIEPQSGVEFIEQMGPDLEVDADSEQLFRIIHNLCRNALQALTSGEQGAGIVRRITVAAQRVGSVVSITVDDTGPGMPLKARQNLFAAFRGSARSGGTGLGLTIARELVLAHGGTIALVEKPSVGTQFRIEIPDRPVSLEDYRSRSHAEK</sequence>
<reference evidence="12 13" key="1">
    <citation type="submission" date="2020-10" db="EMBL/GenBank/DDBJ databases">
        <title>Sequencing the genomes of 1000 actinobacteria strains.</title>
        <authorList>
            <person name="Klenk H.-P."/>
        </authorList>
    </citation>
    <scope>NUCLEOTIDE SEQUENCE [LARGE SCALE GENOMIC DNA]</scope>
    <source>
        <strain evidence="12 13">DSM 7307</strain>
    </source>
</reference>
<dbReference type="EMBL" id="JADBEC010000001">
    <property type="protein sequence ID" value="MBE1504268.1"/>
    <property type="molecule type" value="Genomic_DNA"/>
</dbReference>
<keyword evidence="4" id="KW-0597">Phosphoprotein</keyword>
<dbReference type="Pfam" id="PF02518">
    <property type="entry name" value="HATPase_c"/>
    <property type="match status" value="1"/>
</dbReference>
<evidence type="ECO:0000259" key="10">
    <source>
        <dbReference type="PROSITE" id="PS50109"/>
    </source>
</evidence>
<keyword evidence="5" id="KW-0808">Transferase</keyword>
<accession>A0ABR9IM58</accession>
<dbReference type="InterPro" id="IPR003660">
    <property type="entry name" value="HAMP_dom"/>
</dbReference>
<feature type="domain" description="HAMP" evidence="11">
    <location>
        <begin position="194"/>
        <end position="249"/>
    </location>
</feature>